<dbReference type="PANTHER" id="PTHR22978:SF22">
    <property type="entry name" value="BTG FAMILY PROTEIN"/>
    <property type="match status" value="1"/>
</dbReference>
<dbReference type="EMBL" id="BPLQ01001877">
    <property type="protein sequence ID" value="GIX86379.1"/>
    <property type="molecule type" value="Genomic_DNA"/>
</dbReference>
<dbReference type="PANTHER" id="PTHR22978">
    <property type="entry name" value="B-CELL TRANSLOCATION GENE"/>
    <property type="match status" value="1"/>
</dbReference>
<dbReference type="Gene3D" id="3.90.640.90">
    <property type="entry name" value="Anti-proliferative protein, N-terminal domain"/>
    <property type="match status" value="1"/>
</dbReference>
<accession>A0AAV4NNL7</accession>
<dbReference type="AlphaFoldDB" id="A0AAV4NNL7"/>
<dbReference type="GO" id="GO:0005737">
    <property type="term" value="C:cytoplasm"/>
    <property type="evidence" value="ECO:0007669"/>
    <property type="project" value="TreeGrafter"/>
</dbReference>
<evidence type="ECO:0000313" key="3">
    <source>
        <dbReference type="EMBL" id="GIX86379.1"/>
    </source>
</evidence>
<protein>
    <recommendedName>
        <fullName evidence="2">Anti-proliferative protein domain-containing protein</fullName>
    </recommendedName>
</protein>
<evidence type="ECO:0000313" key="4">
    <source>
        <dbReference type="Proteomes" id="UP001054837"/>
    </source>
</evidence>
<comment type="similarity">
    <text evidence="1">Belongs to the BTG family.</text>
</comment>
<dbReference type="InterPro" id="IPR033332">
    <property type="entry name" value="BTG"/>
</dbReference>
<evidence type="ECO:0000259" key="2">
    <source>
        <dbReference type="SMART" id="SM00099"/>
    </source>
</evidence>
<dbReference type="SUPFAM" id="SSF160696">
    <property type="entry name" value="BTG domain-like"/>
    <property type="match status" value="1"/>
</dbReference>
<proteinExistence type="inferred from homology"/>
<dbReference type="Pfam" id="PF07742">
    <property type="entry name" value="BTG"/>
    <property type="match status" value="1"/>
</dbReference>
<sequence length="289" mass="32779">MKIEIYYAAKFIADFLKEVGHDHSKVTRFRVELEALLSEYIGTHWYPHDKDRGHAYRCIRMDICSIDPILIKVGHKCGFLVSNLYEALPAFLCLWIDPGSVTYQIEKEIGKLKNIHNIYKESVETSSCAKRNTSSAVMNLKTQQSEVSRPSSVEITKQVQQTSKNPNISNLCTPSNTKFSQPKLFVSEVQPHFVTSIPIQPLYTTVDCNIPYQTLYPSSIPPISSQSFNTLKAKNNNFNKSHKGLIYSNSDCFATDFSLTLNSAQILKASHCDPIYVDARHIENYIQVC</sequence>
<dbReference type="InterPro" id="IPR002087">
    <property type="entry name" value="Anti_prolifrtn"/>
</dbReference>
<gene>
    <name evidence="3" type="ORF">CDAR_590451</name>
</gene>
<comment type="caution">
    <text evidence="3">The sequence shown here is derived from an EMBL/GenBank/DDBJ whole genome shotgun (WGS) entry which is preliminary data.</text>
</comment>
<dbReference type="Proteomes" id="UP001054837">
    <property type="component" value="Unassembled WGS sequence"/>
</dbReference>
<organism evidence="3 4">
    <name type="scientific">Caerostris darwini</name>
    <dbReference type="NCBI Taxonomy" id="1538125"/>
    <lineage>
        <taxon>Eukaryota</taxon>
        <taxon>Metazoa</taxon>
        <taxon>Ecdysozoa</taxon>
        <taxon>Arthropoda</taxon>
        <taxon>Chelicerata</taxon>
        <taxon>Arachnida</taxon>
        <taxon>Araneae</taxon>
        <taxon>Araneomorphae</taxon>
        <taxon>Entelegynae</taxon>
        <taxon>Araneoidea</taxon>
        <taxon>Araneidae</taxon>
        <taxon>Caerostris</taxon>
    </lineage>
</organism>
<keyword evidence="4" id="KW-1185">Reference proteome</keyword>
<name>A0AAV4NNL7_9ARAC</name>
<dbReference type="InterPro" id="IPR036054">
    <property type="entry name" value="BTG-like_sf"/>
</dbReference>
<dbReference type="SMART" id="SM00099">
    <property type="entry name" value="btg1"/>
    <property type="match status" value="1"/>
</dbReference>
<reference evidence="3 4" key="1">
    <citation type="submission" date="2021-06" db="EMBL/GenBank/DDBJ databases">
        <title>Caerostris darwini draft genome.</title>
        <authorList>
            <person name="Kono N."/>
            <person name="Arakawa K."/>
        </authorList>
    </citation>
    <scope>NUCLEOTIDE SEQUENCE [LARGE SCALE GENOMIC DNA]</scope>
</reference>
<feature type="domain" description="Anti-proliferative protein" evidence="2">
    <location>
        <begin position="1"/>
        <end position="107"/>
    </location>
</feature>
<evidence type="ECO:0000256" key="1">
    <source>
        <dbReference type="ARBA" id="ARBA00007989"/>
    </source>
</evidence>
<dbReference type="GO" id="GO:0005634">
    <property type="term" value="C:nucleus"/>
    <property type="evidence" value="ECO:0007669"/>
    <property type="project" value="TreeGrafter"/>
</dbReference>